<feature type="compositionally biased region" description="Low complexity" evidence="1">
    <location>
        <begin position="167"/>
        <end position="176"/>
    </location>
</feature>
<sequence length="212" mass="24009">MESGQIQLANTNFCLDLTNDDLTKGQHFREKRNRTRFFNLAEGRGTNQLRKHPYKGMSRVHVIAFSRQTKLMLHPSLAILTMPGTGWGHSQIFFAEYTTLSQRVWTQIMAALQRFAQPAPDERYALQDSNFSEQPKKMFLVTLTLCRPKHNITRFSSMNLSELEVAGSSGSGSNMPGPGPALTVRQPLGPHQPQHSSNLDLYGWEHQPDLED</sequence>
<feature type="region of interest" description="Disordered" evidence="1">
    <location>
        <begin position="165"/>
        <end position="212"/>
    </location>
</feature>
<proteinExistence type="predicted"/>
<accession>A0AAD6VHN1</accession>
<dbReference type="AlphaFoldDB" id="A0AAD6VHN1"/>
<name>A0AAD6VHN1_9AGAR</name>
<dbReference type="EMBL" id="JARJCW010000025">
    <property type="protein sequence ID" value="KAJ7211716.1"/>
    <property type="molecule type" value="Genomic_DNA"/>
</dbReference>
<protein>
    <submittedName>
        <fullName evidence="2">Uncharacterized protein</fullName>
    </submittedName>
</protein>
<organism evidence="2 3">
    <name type="scientific">Mycena pura</name>
    <dbReference type="NCBI Taxonomy" id="153505"/>
    <lineage>
        <taxon>Eukaryota</taxon>
        <taxon>Fungi</taxon>
        <taxon>Dikarya</taxon>
        <taxon>Basidiomycota</taxon>
        <taxon>Agaricomycotina</taxon>
        <taxon>Agaricomycetes</taxon>
        <taxon>Agaricomycetidae</taxon>
        <taxon>Agaricales</taxon>
        <taxon>Marasmiineae</taxon>
        <taxon>Mycenaceae</taxon>
        <taxon>Mycena</taxon>
    </lineage>
</organism>
<evidence type="ECO:0000313" key="3">
    <source>
        <dbReference type="Proteomes" id="UP001219525"/>
    </source>
</evidence>
<evidence type="ECO:0000313" key="2">
    <source>
        <dbReference type="EMBL" id="KAJ7211716.1"/>
    </source>
</evidence>
<evidence type="ECO:0000256" key="1">
    <source>
        <dbReference type="SAM" id="MobiDB-lite"/>
    </source>
</evidence>
<reference evidence="2" key="1">
    <citation type="submission" date="2023-03" db="EMBL/GenBank/DDBJ databases">
        <title>Massive genome expansion in bonnet fungi (Mycena s.s.) driven by repeated elements and novel gene families across ecological guilds.</title>
        <authorList>
            <consortium name="Lawrence Berkeley National Laboratory"/>
            <person name="Harder C.B."/>
            <person name="Miyauchi S."/>
            <person name="Viragh M."/>
            <person name="Kuo A."/>
            <person name="Thoen E."/>
            <person name="Andreopoulos B."/>
            <person name="Lu D."/>
            <person name="Skrede I."/>
            <person name="Drula E."/>
            <person name="Henrissat B."/>
            <person name="Morin E."/>
            <person name="Kohler A."/>
            <person name="Barry K."/>
            <person name="LaButti K."/>
            <person name="Morin E."/>
            <person name="Salamov A."/>
            <person name="Lipzen A."/>
            <person name="Mereny Z."/>
            <person name="Hegedus B."/>
            <person name="Baldrian P."/>
            <person name="Stursova M."/>
            <person name="Weitz H."/>
            <person name="Taylor A."/>
            <person name="Grigoriev I.V."/>
            <person name="Nagy L.G."/>
            <person name="Martin F."/>
            <person name="Kauserud H."/>
        </authorList>
    </citation>
    <scope>NUCLEOTIDE SEQUENCE</scope>
    <source>
        <strain evidence="2">9144</strain>
    </source>
</reference>
<gene>
    <name evidence="2" type="ORF">GGX14DRAFT_394034</name>
</gene>
<dbReference type="Proteomes" id="UP001219525">
    <property type="component" value="Unassembled WGS sequence"/>
</dbReference>
<keyword evidence="3" id="KW-1185">Reference proteome</keyword>
<comment type="caution">
    <text evidence="2">The sequence shown here is derived from an EMBL/GenBank/DDBJ whole genome shotgun (WGS) entry which is preliminary data.</text>
</comment>